<evidence type="ECO:0000313" key="4">
    <source>
        <dbReference type="Proteomes" id="UP000320857"/>
    </source>
</evidence>
<keyword evidence="1" id="KW-1133">Transmembrane helix</keyword>
<reference evidence="2" key="3">
    <citation type="journal article" name="Syst. Appl. Microbiol.">
        <title>Streptomyces alkaliterrae sp. nov., isolated from an alkaline soil, and emended descriptions of Streptomyces alkaliphilus, Streptomyces calidiresistens and Streptomyces durbertensis.</title>
        <authorList>
            <person name="Swiecimska M."/>
            <person name="Golinska P."/>
            <person name="Nouioui I."/>
            <person name="Wypij M."/>
            <person name="Rai M."/>
            <person name="Sangal V."/>
            <person name="Goodfellow M."/>
        </authorList>
    </citation>
    <scope>NUCLEOTIDE SEQUENCE</scope>
    <source>
        <strain evidence="2">OF8</strain>
    </source>
</reference>
<protein>
    <submittedName>
        <fullName evidence="3">Uncharacterized protein</fullName>
    </submittedName>
</protein>
<proteinExistence type="predicted"/>
<dbReference type="AlphaFoldDB" id="A0A5P0YZX5"/>
<reference evidence="5" key="2">
    <citation type="submission" date="2020-05" db="EMBL/GenBank/DDBJ databases">
        <title>Classification of alakaliphilic streptomycetes isolated from an alkaline soil next to Lonar Crater, India and a proposal for the recognition of Streptomyces alkaliterrae sp. nov.</title>
        <authorList>
            <person name="Golinska P."/>
        </authorList>
    </citation>
    <scope>NUCLEOTIDE SEQUENCE [LARGE SCALE GENOMIC DNA]</scope>
    <source>
        <strain evidence="5">OF8</strain>
    </source>
</reference>
<name>A0A5P0YZX5_9ACTN</name>
<evidence type="ECO:0000256" key="1">
    <source>
        <dbReference type="SAM" id="Phobius"/>
    </source>
</evidence>
<evidence type="ECO:0000313" key="2">
    <source>
        <dbReference type="EMBL" id="MBB1261877.1"/>
    </source>
</evidence>
<dbReference type="Proteomes" id="UP000320857">
    <property type="component" value="Unassembled WGS sequence"/>
</dbReference>
<evidence type="ECO:0000313" key="5">
    <source>
        <dbReference type="Proteomes" id="UP000517765"/>
    </source>
</evidence>
<evidence type="ECO:0000313" key="3">
    <source>
        <dbReference type="EMBL" id="MQS04439.1"/>
    </source>
</evidence>
<organism evidence="3 4">
    <name type="scientific">Streptomyces alkaliterrae</name>
    <dbReference type="NCBI Taxonomy" id="2213162"/>
    <lineage>
        <taxon>Bacteria</taxon>
        <taxon>Bacillati</taxon>
        <taxon>Actinomycetota</taxon>
        <taxon>Actinomycetes</taxon>
        <taxon>Kitasatosporales</taxon>
        <taxon>Streptomycetaceae</taxon>
        <taxon>Streptomyces</taxon>
    </lineage>
</organism>
<dbReference type="EMBL" id="VJYK02000290">
    <property type="protein sequence ID" value="MQS04439.1"/>
    <property type="molecule type" value="Genomic_DNA"/>
</dbReference>
<accession>A0A5P0YZX5</accession>
<dbReference type="RefSeq" id="WP_153507596.1">
    <property type="nucleotide sequence ID" value="NZ_JABJXA010000221.1"/>
</dbReference>
<sequence length="74" mass="8217">MTLLFGRIRSRQHFLWASAAAVLGTVAFLLLMGLSGWTGDYPAHQVVLSTLAVAAVETVGFLFAYVFLRERWQS</sequence>
<comment type="caution">
    <text evidence="3">The sequence shown here is derived from an EMBL/GenBank/DDBJ whole genome shotgun (WGS) entry which is preliminary data.</text>
</comment>
<feature type="transmembrane region" description="Helical" evidence="1">
    <location>
        <begin position="46"/>
        <end position="68"/>
    </location>
</feature>
<reference evidence="3 4" key="1">
    <citation type="submission" date="2019-10" db="EMBL/GenBank/DDBJ databases">
        <title>Streptomyces sp. nov., a novel actinobacterium isolated from alkaline environment.</title>
        <authorList>
            <person name="Golinska P."/>
        </authorList>
    </citation>
    <scope>NUCLEOTIDE SEQUENCE [LARGE SCALE GENOMIC DNA]</scope>
    <source>
        <strain evidence="3 4">OF1</strain>
    </source>
</reference>
<keyword evidence="4" id="KW-1185">Reference proteome</keyword>
<dbReference type="Proteomes" id="UP000517765">
    <property type="component" value="Unassembled WGS sequence"/>
</dbReference>
<keyword evidence="1" id="KW-0472">Membrane</keyword>
<feature type="transmembrane region" description="Helical" evidence="1">
    <location>
        <begin position="14"/>
        <end position="34"/>
    </location>
</feature>
<keyword evidence="1" id="KW-0812">Transmembrane</keyword>
<dbReference type="EMBL" id="JABJXA010000221">
    <property type="protein sequence ID" value="MBB1261877.1"/>
    <property type="molecule type" value="Genomic_DNA"/>
</dbReference>
<gene>
    <name evidence="3" type="ORF">FNX44_021710</name>
    <name evidence="2" type="ORF">H3147_24130</name>
</gene>